<proteinExistence type="predicted"/>
<dbReference type="Proteomes" id="UP000316095">
    <property type="component" value="Unassembled WGS sequence"/>
</dbReference>
<accession>A0A5C5XF86</accession>
<gene>
    <name evidence="1" type="ORF">Pan54_24930</name>
</gene>
<evidence type="ECO:0000313" key="2">
    <source>
        <dbReference type="Proteomes" id="UP000316095"/>
    </source>
</evidence>
<reference evidence="1 2" key="1">
    <citation type="submission" date="2019-02" db="EMBL/GenBank/DDBJ databases">
        <title>Deep-cultivation of Planctomycetes and their phenomic and genomic characterization uncovers novel biology.</title>
        <authorList>
            <person name="Wiegand S."/>
            <person name="Jogler M."/>
            <person name="Boedeker C."/>
            <person name="Pinto D."/>
            <person name="Vollmers J."/>
            <person name="Rivas-Marin E."/>
            <person name="Kohn T."/>
            <person name="Peeters S.H."/>
            <person name="Heuer A."/>
            <person name="Rast P."/>
            <person name="Oberbeckmann S."/>
            <person name="Bunk B."/>
            <person name="Jeske O."/>
            <person name="Meyerdierks A."/>
            <person name="Storesund J.E."/>
            <person name="Kallscheuer N."/>
            <person name="Luecker S."/>
            <person name="Lage O.M."/>
            <person name="Pohl T."/>
            <person name="Merkel B.J."/>
            <person name="Hornburger P."/>
            <person name="Mueller R.-W."/>
            <person name="Bruemmer F."/>
            <person name="Labrenz M."/>
            <person name="Spormann A.M."/>
            <person name="Op Den Camp H."/>
            <person name="Overmann J."/>
            <person name="Amann R."/>
            <person name="Jetten M.S.M."/>
            <person name="Mascher T."/>
            <person name="Medema M.H."/>
            <person name="Devos D.P."/>
            <person name="Kaster A.-K."/>
            <person name="Ovreas L."/>
            <person name="Rohde M."/>
            <person name="Galperin M.Y."/>
            <person name="Jogler C."/>
        </authorList>
    </citation>
    <scope>NUCLEOTIDE SEQUENCE [LARGE SCALE GENOMIC DNA]</scope>
    <source>
        <strain evidence="1 2">Pan54</strain>
    </source>
</reference>
<sequence>MLYESDMIDGNGHKKDNLPIVMAGAGSGVITPEPQLHINSPIPLAILLFSISQVFDVEGVDHNSNSVGTISELTP</sequence>
<comment type="caution">
    <text evidence="1">The sequence shown here is derived from an EMBL/GenBank/DDBJ whole genome shotgun (WGS) entry which is preliminary data.</text>
</comment>
<dbReference type="EMBL" id="SJPG01000001">
    <property type="protein sequence ID" value="TWT61756.1"/>
    <property type="molecule type" value="Genomic_DNA"/>
</dbReference>
<organism evidence="1 2">
    <name type="scientific">Rubinisphaera italica</name>
    <dbReference type="NCBI Taxonomy" id="2527969"/>
    <lineage>
        <taxon>Bacteria</taxon>
        <taxon>Pseudomonadati</taxon>
        <taxon>Planctomycetota</taxon>
        <taxon>Planctomycetia</taxon>
        <taxon>Planctomycetales</taxon>
        <taxon>Planctomycetaceae</taxon>
        <taxon>Rubinisphaera</taxon>
    </lineage>
</organism>
<protein>
    <submittedName>
        <fullName evidence="1">Uncharacterized protein</fullName>
    </submittedName>
</protein>
<dbReference type="AlphaFoldDB" id="A0A5C5XF86"/>
<evidence type="ECO:0000313" key="1">
    <source>
        <dbReference type="EMBL" id="TWT61756.1"/>
    </source>
</evidence>
<name>A0A5C5XF86_9PLAN</name>
<keyword evidence="2" id="KW-1185">Reference proteome</keyword>